<comment type="similarity">
    <text evidence="2 16 17">Belongs to the SecA family.</text>
</comment>
<dbReference type="Pfam" id="PF07516">
    <property type="entry name" value="SecA_SW"/>
    <property type="match status" value="1"/>
</dbReference>
<dbReference type="FunFam" id="3.90.1440.10:FF:000001">
    <property type="entry name" value="Preprotein translocase subunit SecA"/>
    <property type="match status" value="1"/>
</dbReference>
<evidence type="ECO:0000256" key="3">
    <source>
        <dbReference type="ARBA" id="ARBA00022448"/>
    </source>
</evidence>
<keyword evidence="3 16" id="KW-0813">Transport</keyword>
<dbReference type="GO" id="GO:0005524">
    <property type="term" value="F:ATP binding"/>
    <property type="evidence" value="ECO:0007669"/>
    <property type="project" value="UniProtKB-UniRule"/>
</dbReference>
<accession>A0AAX1X1J6</accession>
<dbReference type="FunFam" id="1.10.3060.10:FF:000003">
    <property type="entry name" value="Protein translocase subunit SecA"/>
    <property type="match status" value="1"/>
</dbReference>
<comment type="caution">
    <text evidence="21">The sequence shown here is derived from an EMBL/GenBank/DDBJ whole genome shotgun (WGS) entry which is preliminary data.</text>
</comment>
<dbReference type="InterPro" id="IPR011115">
    <property type="entry name" value="SecA_DEAD"/>
</dbReference>
<organism evidence="21 22">
    <name type="scientific">Diaphorobacter nitroreducens</name>
    <dbReference type="NCBI Taxonomy" id="164759"/>
    <lineage>
        <taxon>Bacteria</taxon>
        <taxon>Pseudomonadati</taxon>
        <taxon>Pseudomonadota</taxon>
        <taxon>Betaproteobacteria</taxon>
        <taxon>Burkholderiales</taxon>
        <taxon>Comamonadaceae</taxon>
        <taxon>Diaphorobacter</taxon>
    </lineage>
</organism>
<keyword evidence="14 16" id="KW-0472">Membrane</keyword>
<dbReference type="InterPro" id="IPR044722">
    <property type="entry name" value="SecA_SF2_C"/>
</dbReference>
<feature type="domain" description="Helicase C-terminal" evidence="19">
    <location>
        <begin position="427"/>
        <end position="646"/>
    </location>
</feature>
<evidence type="ECO:0000256" key="8">
    <source>
        <dbReference type="ARBA" id="ARBA00022741"/>
    </source>
</evidence>
<dbReference type="HAMAP" id="MF_01382">
    <property type="entry name" value="SecA"/>
    <property type="match status" value="1"/>
</dbReference>
<dbReference type="GO" id="GO:0046872">
    <property type="term" value="F:metal ion binding"/>
    <property type="evidence" value="ECO:0007669"/>
    <property type="project" value="UniProtKB-KW"/>
</dbReference>
<dbReference type="InterPro" id="IPR036266">
    <property type="entry name" value="SecA_Wing/Scaffold_sf"/>
</dbReference>
<dbReference type="InterPro" id="IPR014001">
    <property type="entry name" value="Helicase_ATP-bd"/>
</dbReference>
<keyword evidence="11 16" id="KW-0653">Protein transport</keyword>
<dbReference type="RefSeq" id="WP_123675052.1">
    <property type="nucleotide sequence ID" value="NZ_RJVL01000001.1"/>
</dbReference>
<dbReference type="PANTHER" id="PTHR30612:SF0">
    <property type="entry name" value="CHLOROPLAST PROTEIN-TRANSPORTING ATPASE"/>
    <property type="match status" value="1"/>
</dbReference>
<dbReference type="Pfam" id="PF21090">
    <property type="entry name" value="P-loop_SecA"/>
    <property type="match status" value="1"/>
</dbReference>
<keyword evidence="8 16" id="KW-0547">Nucleotide-binding</keyword>
<keyword evidence="13 16" id="KW-0811">Translocation</keyword>
<dbReference type="GO" id="GO:0008564">
    <property type="term" value="F:protein-exporting ATPase activity"/>
    <property type="evidence" value="ECO:0007669"/>
    <property type="project" value="UniProtKB-EC"/>
</dbReference>
<sequence length="917" mass="102689">MATNFLTKIFGSRNDRLLKQYRKTVARINAMEPDYEKLSDEALRGKTQEFKDRIAQGESLDALLPEAFAVVREGSKRIMKMRHFDVQLVGGMALHYGKIAEMRTGEGKTLTATLPVYLNALSGQGVHVVTVNDYLAGRDAQWMGRLYNFLGLTVGINLPQMPREEKQAAYQADITYGTNNEYGFDYLRDNMVYDARERVQRGLNYAIVDEVDSILIDEARTPLIISGQAEDHTALYVAMNKVVPLLVRQEGEADPRTGEGVTKPGDFTLDEKTHQVFLTEQGHENAERILASQGLIPEGASLYDPANITLVHHLYAALRANHLYHRDQHYVVQNGEIVIVDEFTGRLMAGRRWSEGLHQAVEAKEGVNIQAENQTLASITFQNYFRLYNKLSGMTGTADTEAYEFQEIYGLETVVIPPNRPSKRDDQLDRVYKTTREKYEAAIADIRECHERGQPVLVGTTSIENSEIIDELLNKAGLPHQVLNAKQHAREADIVAQAGRPGMITIATNMAGRGTDIVLGGNVEKAIAALEADESLSEAERAARVQELRAQWKLDHEKVTALGGLRIIATERHESRRIDNQLRGRSGRQGDPGSSRFYLSLDDQLMRIFAGDRVKAIMDRLKMPDGEAIEAGIVTRSIESAQRKVEARNFDIRKQLLEYDDVANDQRKVIYQQRNEILDAPDLGVLIDAMRDDCLADVVRQYVPAESVEEQWDLAGLEKALASDWQVSLALQKEVEGSDAITDEEILEKVQQAAREAFQAKVGQVGAENFTQFERMVLLQSFDTNWRDHLSALDYLRQGIHLRGYAQKQPKQEYKREAFELFRQLIDQVKNEVTRLMMTVQVQSSAQLDEATQAMEDRGEGISNVTYSSPTETGEVETVADAATAAQPAAAGVRVGRNDPCPCGSGKKYKQCHGKLA</sequence>
<dbReference type="PANTHER" id="PTHR30612">
    <property type="entry name" value="SECA INNER MEMBRANE COMPONENT OF SEC PROTEIN SECRETION SYSTEM"/>
    <property type="match status" value="1"/>
</dbReference>
<dbReference type="CDD" id="cd17928">
    <property type="entry name" value="DEXDc_SecA"/>
    <property type="match status" value="1"/>
</dbReference>
<dbReference type="EMBL" id="RJVL01000001">
    <property type="protein sequence ID" value="ROR50743.1"/>
    <property type="molecule type" value="Genomic_DNA"/>
</dbReference>
<name>A0AAX1X1J6_9BURK</name>
<evidence type="ECO:0000256" key="9">
    <source>
        <dbReference type="ARBA" id="ARBA00022833"/>
    </source>
</evidence>
<keyword evidence="6" id="KW-0997">Cell inner membrane</keyword>
<evidence type="ECO:0000313" key="22">
    <source>
        <dbReference type="Proteomes" id="UP000271868"/>
    </source>
</evidence>
<evidence type="ECO:0000256" key="11">
    <source>
        <dbReference type="ARBA" id="ARBA00022927"/>
    </source>
</evidence>
<feature type="binding site" evidence="16">
    <location>
        <position position="516"/>
    </location>
    <ligand>
        <name>ATP</name>
        <dbReference type="ChEBI" id="CHEBI:30616"/>
    </ligand>
</feature>
<dbReference type="Gene3D" id="3.40.50.300">
    <property type="entry name" value="P-loop containing nucleotide triphosphate hydrolases"/>
    <property type="match status" value="2"/>
</dbReference>
<dbReference type="SUPFAM" id="SSF52540">
    <property type="entry name" value="P-loop containing nucleoside triphosphate hydrolases"/>
    <property type="match status" value="2"/>
</dbReference>
<dbReference type="GO" id="GO:0031522">
    <property type="term" value="C:cell envelope Sec protein transport complex"/>
    <property type="evidence" value="ECO:0007669"/>
    <property type="project" value="UniProtKB-ARBA"/>
</dbReference>
<dbReference type="Gene3D" id="3.90.1440.10">
    <property type="entry name" value="SecA, preprotein cross-linking domain"/>
    <property type="match status" value="1"/>
</dbReference>
<keyword evidence="5 16" id="KW-0963">Cytoplasm</keyword>
<evidence type="ECO:0000256" key="6">
    <source>
        <dbReference type="ARBA" id="ARBA00022519"/>
    </source>
</evidence>
<evidence type="ECO:0000256" key="12">
    <source>
        <dbReference type="ARBA" id="ARBA00022967"/>
    </source>
</evidence>
<comment type="catalytic activity">
    <reaction evidence="15 16">
        <text>ATP + H2O + cellular proteinSide 1 = ADP + phosphate + cellular proteinSide 2.</text>
        <dbReference type="EC" id="7.4.2.8"/>
    </reaction>
</comment>
<evidence type="ECO:0000259" key="18">
    <source>
        <dbReference type="PROSITE" id="PS51192"/>
    </source>
</evidence>
<feature type="domain" description="SecA family profile" evidence="20">
    <location>
        <begin position="3"/>
        <end position="630"/>
    </location>
</feature>
<dbReference type="EC" id="7.4.2.8" evidence="16"/>
<dbReference type="InterPro" id="IPR027417">
    <property type="entry name" value="P-loop_NTPase"/>
</dbReference>
<dbReference type="GO" id="GO:0017038">
    <property type="term" value="P:protein import"/>
    <property type="evidence" value="ECO:0007669"/>
    <property type="project" value="InterPro"/>
</dbReference>
<dbReference type="GO" id="GO:0005886">
    <property type="term" value="C:plasma membrane"/>
    <property type="evidence" value="ECO:0007669"/>
    <property type="project" value="UniProtKB-SubCell"/>
</dbReference>
<dbReference type="Gene3D" id="1.10.3060.10">
    <property type="entry name" value="Helical scaffold and wing domains of SecA"/>
    <property type="match status" value="1"/>
</dbReference>
<keyword evidence="9" id="KW-0862">Zinc</keyword>
<dbReference type="PROSITE" id="PS51194">
    <property type="entry name" value="HELICASE_CTER"/>
    <property type="match status" value="1"/>
</dbReference>
<keyword evidence="10 16" id="KW-0067">ATP-binding</keyword>
<protein>
    <recommendedName>
        <fullName evidence="16 17">Protein translocase subunit SecA</fullName>
        <ecNumber evidence="16">7.4.2.8</ecNumber>
    </recommendedName>
</protein>
<dbReference type="FunFam" id="3.40.50.300:FF:000081">
    <property type="entry name" value="Preprotein translocase subunit SecA"/>
    <property type="match status" value="1"/>
</dbReference>
<keyword evidence="7" id="KW-0479">Metal-binding</keyword>
<dbReference type="PROSITE" id="PS51196">
    <property type="entry name" value="SECA_MOTOR_DEAD"/>
    <property type="match status" value="1"/>
</dbReference>
<feature type="binding site" evidence="16">
    <location>
        <position position="87"/>
    </location>
    <ligand>
        <name>ATP</name>
        <dbReference type="ChEBI" id="CHEBI:30616"/>
    </ligand>
</feature>
<dbReference type="NCBIfam" id="NF009538">
    <property type="entry name" value="PRK12904.1"/>
    <property type="match status" value="1"/>
</dbReference>
<dbReference type="Pfam" id="PF02810">
    <property type="entry name" value="SEC-C"/>
    <property type="match status" value="1"/>
</dbReference>
<comment type="subunit">
    <text evidence="16">Monomer and homodimer. Part of the essential Sec protein translocation apparatus which comprises SecA, SecYEG and auxiliary proteins SecDF-YajC and YidC.</text>
</comment>
<comment type="subcellular location">
    <subcellularLocation>
        <location evidence="16">Cell membrane</location>
        <topology evidence="16">Peripheral membrane protein</topology>
        <orientation evidence="16">Cytoplasmic side</orientation>
    </subcellularLocation>
    <subcellularLocation>
        <location evidence="16">Cytoplasm</location>
    </subcellularLocation>
    <text evidence="16">Distribution is 50-50.</text>
</comment>
<dbReference type="CDD" id="cd18803">
    <property type="entry name" value="SF2_C_secA"/>
    <property type="match status" value="1"/>
</dbReference>
<evidence type="ECO:0000259" key="19">
    <source>
        <dbReference type="PROSITE" id="PS51194"/>
    </source>
</evidence>
<comment type="cofactor">
    <cofactor evidence="1">
        <name>Zn(2+)</name>
        <dbReference type="ChEBI" id="CHEBI:29105"/>
    </cofactor>
</comment>
<dbReference type="GO" id="GO:0006605">
    <property type="term" value="P:protein targeting"/>
    <property type="evidence" value="ECO:0007669"/>
    <property type="project" value="UniProtKB-UniRule"/>
</dbReference>
<evidence type="ECO:0000256" key="7">
    <source>
        <dbReference type="ARBA" id="ARBA00022723"/>
    </source>
</evidence>
<evidence type="ECO:0000256" key="4">
    <source>
        <dbReference type="ARBA" id="ARBA00022475"/>
    </source>
</evidence>
<feature type="binding site" evidence="16">
    <location>
        <begin position="105"/>
        <end position="109"/>
    </location>
    <ligand>
        <name>ATP</name>
        <dbReference type="ChEBI" id="CHEBI:30616"/>
    </ligand>
</feature>
<evidence type="ECO:0000256" key="13">
    <source>
        <dbReference type="ARBA" id="ARBA00023010"/>
    </source>
</evidence>
<dbReference type="GO" id="GO:0065002">
    <property type="term" value="P:intracellular protein transmembrane transport"/>
    <property type="evidence" value="ECO:0007669"/>
    <property type="project" value="UniProtKB-UniRule"/>
</dbReference>
<dbReference type="FunFam" id="3.40.50.300:FF:000113">
    <property type="entry name" value="Preprotein translocase subunit SecA"/>
    <property type="match status" value="1"/>
</dbReference>
<dbReference type="PROSITE" id="PS01312">
    <property type="entry name" value="SECA"/>
    <property type="match status" value="1"/>
</dbReference>
<evidence type="ECO:0000256" key="15">
    <source>
        <dbReference type="ARBA" id="ARBA00034006"/>
    </source>
</evidence>
<dbReference type="SUPFAM" id="SSF81886">
    <property type="entry name" value="Helical scaffold and wing domains of SecA"/>
    <property type="match status" value="1"/>
</dbReference>
<proteinExistence type="inferred from homology"/>
<keyword evidence="12 16" id="KW-1278">Translocase</keyword>
<evidence type="ECO:0000256" key="2">
    <source>
        <dbReference type="ARBA" id="ARBA00007650"/>
    </source>
</evidence>
<dbReference type="PROSITE" id="PS51192">
    <property type="entry name" value="HELICASE_ATP_BIND_1"/>
    <property type="match status" value="1"/>
</dbReference>
<evidence type="ECO:0000256" key="10">
    <source>
        <dbReference type="ARBA" id="ARBA00022840"/>
    </source>
</evidence>
<dbReference type="InterPro" id="IPR000185">
    <property type="entry name" value="SecA"/>
</dbReference>
<dbReference type="PRINTS" id="PR00906">
    <property type="entry name" value="SECA"/>
</dbReference>
<evidence type="ECO:0000256" key="1">
    <source>
        <dbReference type="ARBA" id="ARBA00001947"/>
    </source>
</evidence>
<evidence type="ECO:0000256" key="14">
    <source>
        <dbReference type="ARBA" id="ARBA00023136"/>
    </source>
</evidence>
<dbReference type="InterPro" id="IPR020937">
    <property type="entry name" value="SecA_CS"/>
</dbReference>
<keyword evidence="4 16" id="KW-1003">Cell membrane</keyword>
<dbReference type="InterPro" id="IPR014018">
    <property type="entry name" value="SecA_motor_DEAD"/>
</dbReference>
<dbReference type="InterPro" id="IPR001650">
    <property type="entry name" value="Helicase_C-like"/>
</dbReference>
<dbReference type="NCBIfam" id="TIGR00963">
    <property type="entry name" value="secA"/>
    <property type="match status" value="1"/>
</dbReference>
<dbReference type="InterPro" id="IPR011116">
    <property type="entry name" value="SecA_Wing/Scaffold"/>
</dbReference>
<evidence type="ECO:0000256" key="17">
    <source>
        <dbReference type="RuleBase" id="RU003874"/>
    </source>
</evidence>
<dbReference type="Proteomes" id="UP000271868">
    <property type="component" value="Unassembled WGS sequence"/>
</dbReference>
<evidence type="ECO:0000313" key="21">
    <source>
        <dbReference type="EMBL" id="ROR50743.1"/>
    </source>
</evidence>
<reference evidence="21 22" key="1">
    <citation type="submission" date="2018-11" db="EMBL/GenBank/DDBJ databases">
        <title>Genomic Encyclopedia of Type Strains, Phase IV (KMG-IV): sequencing the most valuable type-strain genomes for metagenomic binning, comparative biology and taxonomic classification.</title>
        <authorList>
            <person name="Goeker M."/>
        </authorList>
    </citation>
    <scope>NUCLEOTIDE SEQUENCE [LARGE SCALE GENOMIC DNA]</scope>
    <source>
        <strain evidence="21 22">DSM 15985</strain>
    </source>
</reference>
<dbReference type="Pfam" id="PF07517">
    <property type="entry name" value="SecA_DEAD"/>
    <property type="match status" value="1"/>
</dbReference>
<dbReference type="SUPFAM" id="SSF81767">
    <property type="entry name" value="Pre-protein crosslinking domain of SecA"/>
    <property type="match status" value="1"/>
</dbReference>
<feature type="domain" description="Helicase ATP-binding" evidence="18">
    <location>
        <begin position="89"/>
        <end position="247"/>
    </location>
</feature>
<gene>
    <name evidence="16" type="primary">secA</name>
    <name evidence="21" type="ORF">EDC60_0499</name>
</gene>
<dbReference type="Pfam" id="PF01043">
    <property type="entry name" value="SecA_PP_bind"/>
    <property type="match status" value="1"/>
</dbReference>
<dbReference type="InterPro" id="IPR004027">
    <property type="entry name" value="SEC_C_motif"/>
</dbReference>
<evidence type="ECO:0000256" key="5">
    <source>
        <dbReference type="ARBA" id="ARBA00022490"/>
    </source>
</evidence>
<dbReference type="SMART" id="SM00957">
    <property type="entry name" value="SecA_DEAD"/>
    <property type="match status" value="1"/>
</dbReference>
<dbReference type="GO" id="GO:0005829">
    <property type="term" value="C:cytosol"/>
    <property type="evidence" value="ECO:0007669"/>
    <property type="project" value="TreeGrafter"/>
</dbReference>
<keyword evidence="22" id="KW-1185">Reference proteome</keyword>
<dbReference type="InterPro" id="IPR036670">
    <property type="entry name" value="SecA_X-link_sf"/>
</dbReference>
<evidence type="ECO:0000259" key="20">
    <source>
        <dbReference type="PROSITE" id="PS51196"/>
    </source>
</evidence>
<comment type="function">
    <text evidence="16">Part of the Sec protein translocase complex. Interacts with the SecYEG preprotein conducting channel. Has a central role in coupling the hydrolysis of ATP to the transfer of proteins into and across the cell membrane, serving both as a receptor for the preprotein-SecB complex and as an ATP-driven molecular motor driving the stepwise translocation of polypeptide chains across the membrane.</text>
</comment>
<dbReference type="AlphaFoldDB" id="A0AAX1X1J6"/>
<dbReference type="GO" id="GO:0043952">
    <property type="term" value="P:protein transport by the Sec complex"/>
    <property type="evidence" value="ECO:0007669"/>
    <property type="project" value="TreeGrafter"/>
</dbReference>
<dbReference type="SMART" id="SM00958">
    <property type="entry name" value="SecA_PP_bind"/>
    <property type="match status" value="1"/>
</dbReference>
<evidence type="ECO:0000256" key="16">
    <source>
        <dbReference type="HAMAP-Rule" id="MF_01382"/>
    </source>
</evidence>
<dbReference type="InterPro" id="IPR011130">
    <property type="entry name" value="SecA_preprotein_X-link_dom"/>
</dbReference>